<sequence>MHSHHADRQRGSHKLCNSFHAISWIPFYSRPDTAPAGVARPVGHCHSCAASPIRAAAPTMTRAQRIRPRRLGPRDRSAMLSMSKSGKYPE</sequence>
<dbReference type="EMBL" id="CP010536">
    <property type="protein sequence ID" value="AJG17626.1"/>
    <property type="molecule type" value="Genomic_DNA"/>
</dbReference>
<keyword evidence="3" id="KW-1185">Reference proteome</keyword>
<feature type="region of interest" description="Disordered" evidence="1">
    <location>
        <begin position="56"/>
        <end position="90"/>
    </location>
</feature>
<gene>
    <name evidence="2" type="ORF">RR42_m0211</name>
</gene>
<dbReference type="KEGG" id="cbw:RR42_m0211"/>
<dbReference type="Proteomes" id="UP000031843">
    <property type="component" value="Chromosome main"/>
</dbReference>
<reference evidence="2 3" key="1">
    <citation type="journal article" date="2015" name="Genome Announc.">
        <title>Complete Genome Sequence of Cupriavidus basilensis 4G11, Isolated from the Oak Ridge Field Research Center Site.</title>
        <authorList>
            <person name="Ray J."/>
            <person name="Waters R.J."/>
            <person name="Skerker J.M."/>
            <person name="Kuehl J.V."/>
            <person name="Price M.N."/>
            <person name="Huang J."/>
            <person name="Chakraborty R."/>
            <person name="Arkin A.P."/>
            <person name="Deutschbauer A."/>
        </authorList>
    </citation>
    <scope>NUCLEOTIDE SEQUENCE [LARGE SCALE GENOMIC DNA]</scope>
    <source>
        <strain evidence="2">4G11</strain>
    </source>
</reference>
<name>A0A0C4YAT7_9BURK</name>
<evidence type="ECO:0000313" key="3">
    <source>
        <dbReference type="Proteomes" id="UP000031843"/>
    </source>
</evidence>
<evidence type="ECO:0000256" key="1">
    <source>
        <dbReference type="SAM" id="MobiDB-lite"/>
    </source>
</evidence>
<protein>
    <submittedName>
        <fullName evidence="2">Uncharacterized protein</fullName>
    </submittedName>
</protein>
<accession>A0A0C4YAT7</accession>
<evidence type="ECO:0000313" key="2">
    <source>
        <dbReference type="EMBL" id="AJG17626.1"/>
    </source>
</evidence>
<proteinExistence type="predicted"/>
<dbReference type="AlphaFoldDB" id="A0A0C4YAT7"/>
<organism evidence="2 3">
    <name type="scientific">Cupriavidus basilensis</name>
    <dbReference type="NCBI Taxonomy" id="68895"/>
    <lineage>
        <taxon>Bacteria</taxon>
        <taxon>Pseudomonadati</taxon>
        <taxon>Pseudomonadota</taxon>
        <taxon>Betaproteobacteria</taxon>
        <taxon>Burkholderiales</taxon>
        <taxon>Burkholderiaceae</taxon>
        <taxon>Cupriavidus</taxon>
    </lineage>
</organism>